<sequence length="243" mass="26842">MSLLETAQIRLAKIAAENGWSEQEKVLIVSARDLTPEEAIGKPDRDDYPLLNGKEVMLESRLGEGIGQAFTDQPGRWEGTLGNVLNLKLDTNFHRAIFVATLNALMRSLNQVEATIHCKDAEPAQCAQKLPEYIREKYGNPKIAFIGFQPAMIQSLNEAGFELRASDLNPDNIGQIRCGTRIYDAALNAEHARWADIVLSTGSVLVNDTYHELQQGKPVIYFGVTVAGLAAMFNLPRICFCGH</sequence>
<dbReference type="EMBL" id="CTRP01000005">
    <property type="protein sequence ID" value="CQR71752.1"/>
    <property type="molecule type" value="Genomic_DNA"/>
</dbReference>
<name>A0A0U1KWE2_9FIRM</name>
<proteinExistence type="predicted"/>
<dbReference type="Gene3D" id="3.40.50.11590">
    <property type="match status" value="1"/>
</dbReference>
<evidence type="ECO:0000313" key="3">
    <source>
        <dbReference type="Proteomes" id="UP000049855"/>
    </source>
</evidence>
<gene>
    <name evidence="2" type="ORF">SpAn4DRAFT_3618</name>
</gene>
<evidence type="ECO:0000259" key="1">
    <source>
        <dbReference type="Pfam" id="PF04016"/>
    </source>
</evidence>
<evidence type="ECO:0000313" key="2">
    <source>
        <dbReference type="EMBL" id="CQR71752.1"/>
    </source>
</evidence>
<feature type="domain" description="Putative heavy-metal chelation" evidence="1">
    <location>
        <begin position="138"/>
        <end position="230"/>
    </location>
</feature>
<reference evidence="3" key="1">
    <citation type="submission" date="2015-03" db="EMBL/GenBank/DDBJ databases">
        <authorList>
            <person name="Nijsse Bart"/>
        </authorList>
    </citation>
    <scope>NUCLEOTIDE SEQUENCE [LARGE SCALE GENOMIC DNA]</scope>
</reference>
<accession>A0A0U1KWE2</accession>
<dbReference type="InterPro" id="IPR007161">
    <property type="entry name" value="DUF364"/>
</dbReference>
<dbReference type="Proteomes" id="UP000049855">
    <property type="component" value="Unassembled WGS sequence"/>
</dbReference>
<protein>
    <recommendedName>
        <fullName evidence="1">Putative heavy-metal chelation domain-containing protein</fullName>
    </recommendedName>
</protein>
<dbReference type="RefSeq" id="WP_021168832.1">
    <property type="nucleotide sequence ID" value="NZ_CTRP01000005.1"/>
</dbReference>
<dbReference type="AlphaFoldDB" id="A0A0U1KWE2"/>
<keyword evidence="3" id="KW-1185">Reference proteome</keyword>
<dbReference type="Pfam" id="PF04016">
    <property type="entry name" value="DUF364"/>
    <property type="match status" value="1"/>
</dbReference>
<organism evidence="2 3">
    <name type="scientific">Sporomusa ovata</name>
    <dbReference type="NCBI Taxonomy" id="2378"/>
    <lineage>
        <taxon>Bacteria</taxon>
        <taxon>Bacillati</taxon>
        <taxon>Bacillota</taxon>
        <taxon>Negativicutes</taxon>
        <taxon>Selenomonadales</taxon>
        <taxon>Sporomusaceae</taxon>
        <taxon>Sporomusa</taxon>
    </lineage>
</organism>
<dbReference type="SUPFAM" id="SSF159713">
    <property type="entry name" value="Dhaf3308-like"/>
    <property type="match status" value="1"/>
</dbReference>